<organism evidence="1 2">
    <name type="scientific">Prunus dulcis</name>
    <name type="common">Almond</name>
    <name type="synonym">Amygdalus dulcis</name>
    <dbReference type="NCBI Taxonomy" id="3755"/>
    <lineage>
        <taxon>Eukaryota</taxon>
        <taxon>Viridiplantae</taxon>
        <taxon>Streptophyta</taxon>
        <taxon>Embryophyta</taxon>
        <taxon>Tracheophyta</taxon>
        <taxon>Spermatophyta</taxon>
        <taxon>Magnoliopsida</taxon>
        <taxon>eudicotyledons</taxon>
        <taxon>Gunneridae</taxon>
        <taxon>Pentapetalae</taxon>
        <taxon>rosids</taxon>
        <taxon>fabids</taxon>
        <taxon>Rosales</taxon>
        <taxon>Rosaceae</taxon>
        <taxon>Amygdaloideae</taxon>
        <taxon>Amygdaleae</taxon>
        <taxon>Prunus</taxon>
    </lineage>
</organism>
<name>A0AAD4WA37_PRUDU</name>
<proteinExistence type="predicted"/>
<dbReference type="EMBL" id="JAJFAZ020000003">
    <property type="protein sequence ID" value="KAI5338779.1"/>
    <property type="molecule type" value="Genomic_DNA"/>
</dbReference>
<dbReference type="Proteomes" id="UP001054821">
    <property type="component" value="Chromosome 3"/>
</dbReference>
<evidence type="ECO:0000313" key="2">
    <source>
        <dbReference type="Proteomes" id="UP001054821"/>
    </source>
</evidence>
<accession>A0AAD4WA37</accession>
<dbReference type="AlphaFoldDB" id="A0AAD4WA37"/>
<protein>
    <submittedName>
        <fullName evidence="1">Uncharacterized protein</fullName>
    </submittedName>
</protein>
<gene>
    <name evidence="1" type="ORF">L3X38_018051</name>
</gene>
<comment type="caution">
    <text evidence="1">The sequence shown here is derived from an EMBL/GenBank/DDBJ whole genome shotgun (WGS) entry which is preliminary data.</text>
</comment>
<reference evidence="1 2" key="1">
    <citation type="journal article" date="2022" name="G3 (Bethesda)">
        <title>Whole-genome sequence and methylome profiling of the almond [Prunus dulcis (Mill.) D.A. Webb] cultivar 'Nonpareil'.</title>
        <authorList>
            <person name="D'Amico-Willman K.M."/>
            <person name="Ouma W.Z."/>
            <person name="Meulia T."/>
            <person name="Sideli G.M."/>
            <person name="Gradziel T.M."/>
            <person name="Fresnedo-Ramirez J."/>
        </authorList>
    </citation>
    <scope>NUCLEOTIDE SEQUENCE [LARGE SCALE GENOMIC DNA]</scope>
    <source>
        <strain evidence="1">Clone GOH B32 T37-40</strain>
    </source>
</reference>
<sequence length="145" mass="16951">MSRVVDSQDLWRPLLLLQGVLALPQPPQHPRLQPPAYCRLAQVWWWIFCVSLFSEEVADGRYFWSFFFKLRRHSTTKPLNGLDGKAWMEHSELSSLILISFLVRPLSRACSPPEILGLNLWLGLGPPRLHLDVWWNLVTFKFLEL</sequence>
<keyword evidence="2" id="KW-1185">Reference proteome</keyword>
<evidence type="ECO:0000313" key="1">
    <source>
        <dbReference type="EMBL" id="KAI5338779.1"/>
    </source>
</evidence>